<name>A0ABU6PXC1_9BACL</name>
<protein>
    <submittedName>
        <fullName evidence="3">DUF418 domain-containing protein</fullName>
    </submittedName>
</protein>
<dbReference type="InterPro" id="IPR052529">
    <property type="entry name" value="Bact_Transport_Assoc"/>
</dbReference>
<dbReference type="EMBL" id="JARTLD010000049">
    <property type="protein sequence ID" value="MED5019509.1"/>
    <property type="molecule type" value="Genomic_DNA"/>
</dbReference>
<feature type="transmembrane region" description="Helical" evidence="1">
    <location>
        <begin position="134"/>
        <end position="158"/>
    </location>
</feature>
<proteinExistence type="predicted"/>
<dbReference type="Pfam" id="PF04235">
    <property type="entry name" value="DUF418"/>
    <property type="match status" value="1"/>
</dbReference>
<sequence>MKRIDILDYLRGFALVGIIFINILQMIPYVPIPPQMGFWSVMERKQLLFIDMAVYGRFFTIFSFLFGAGFYLFISRAKTRGDRAYILFARRLMILMIFGFVHHYFQPGEALLPYAILGFLLLPLYKLKPWINFLIALLLLLTYFWTGSIGMILSMFVLGLWAGQSRIFETVTFHRKRWIAVQTVSLLLIPAGLWAQLEIMDLTGMPDLAMTVGGMAEDVFYVSTLTLLLQFPFIQKWLMPLNRLGRMALTNCMVQTIIILTLDKVLGLSHQAYYLILAMLAVEILMVQMLFSIMWLNRFPLGPLEWIWRLGTYGRTPDHYRSSNASGSA</sequence>
<evidence type="ECO:0000259" key="2">
    <source>
        <dbReference type="Pfam" id="PF04235"/>
    </source>
</evidence>
<dbReference type="Proteomes" id="UP001343257">
    <property type="component" value="Unassembled WGS sequence"/>
</dbReference>
<keyword evidence="1" id="KW-0472">Membrane</keyword>
<feature type="transmembrane region" description="Helical" evidence="1">
    <location>
        <begin position="85"/>
        <end position="105"/>
    </location>
</feature>
<feature type="transmembrane region" description="Helical" evidence="1">
    <location>
        <begin position="12"/>
        <end position="32"/>
    </location>
</feature>
<feature type="transmembrane region" description="Helical" evidence="1">
    <location>
        <begin position="52"/>
        <end position="73"/>
    </location>
</feature>
<keyword evidence="1" id="KW-1133">Transmembrane helix</keyword>
<keyword evidence="1" id="KW-0812">Transmembrane</keyword>
<reference evidence="3 4" key="1">
    <citation type="submission" date="2023-03" db="EMBL/GenBank/DDBJ databases">
        <title>Bacillus Genome Sequencing.</title>
        <authorList>
            <person name="Dunlap C."/>
        </authorList>
    </citation>
    <scope>NUCLEOTIDE SEQUENCE [LARGE SCALE GENOMIC DNA]</scope>
    <source>
        <strain evidence="3 4">NRS-52</strain>
    </source>
</reference>
<feature type="domain" description="DUF418" evidence="2">
    <location>
        <begin position="163"/>
        <end position="314"/>
    </location>
</feature>
<evidence type="ECO:0000313" key="4">
    <source>
        <dbReference type="Proteomes" id="UP001343257"/>
    </source>
</evidence>
<feature type="transmembrane region" description="Helical" evidence="1">
    <location>
        <begin position="178"/>
        <end position="197"/>
    </location>
</feature>
<comment type="caution">
    <text evidence="3">The sequence shown here is derived from an EMBL/GenBank/DDBJ whole genome shotgun (WGS) entry which is preliminary data.</text>
</comment>
<dbReference type="PANTHER" id="PTHR30590">
    <property type="entry name" value="INNER MEMBRANE PROTEIN"/>
    <property type="match status" value="1"/>
</dbReference>
<dbReference type="PANTHER" id="PTHR30590:SF3">
    <property type="entry name" value="HYPOTHETICAL MEMBRANE SPANNING PROTEIN"/>
    <property type="match status" value="1"/>
</dbReference>
<feature type="transmembrane region" description="Helical" evidence="1">
    <location>
        <begin position="274"/>
        <end position="296"/>
    </location>
</feature>
<accession>A0ABU6PXC1</accession>
<gene>
    <name evidence="3" type="ORF">P9847_19580</name>
</gene>
<organism evidence="3 4">
    <name type="scientific">Paenibacillus chibensis</name>
    <dbReference type="NCBI Taxonomy" id="59846"/>
    <lineage>
        <taxon>Bacteria</taxon>
        <taxon>Bacillati</taxon>
        <taxon>Bacillota</taxon>
        <taxon>Bacilli</taxon>
        <taxon>Bacillales</taxon>
        <taxon>Paenibacillaceae</taxon>
        <taxon>Paenibacillus</taxon>
    </lineage>
</organism>
<keyword evidence="4" id="KW-1185">Reference proteome</keyword>
<evidence type="ECO:0000313" key="3">
    <source>
        <dbReference type="EMBL" id="MED5019509.1"/>
    </source>
</evidence>
<dbReference type="InterPro" id="IPR007349">
    <property type="entry name" value="DUF418"/>
</dbReference>
<evidence type="ECO:0000256" key="1">
    <source>
        <dbReference type="SAM" id="Phobius"/>
    </source>
</evidence>
<feature type="transmembrane region" description="Helical" evidence="1">
    <location>
        <begin position="218"/>
        <end position="238"/>
    </location>
</feature>
<dbReference type="RefSeq" id="WP_328280546.1">
    <property type="nucleotide sequence ID" value="NZ_JARTLD010000049.1"/>
</dbReference>